<reference evidence="2" key="1">
    <citation type="submission" date="2021-01" db="EMBL/GenBank/DDBJ databases">
        <authorList>
            <consortium name="Genoscope - CEA"/>
            <person name="William W."/>
        </authorList>
    </citation>
    <scope>NUCLEOTIDE SEQUENCE</scope>
</reference>
<keyword evidence="3" id="KW-1185">Reference proteome</keyword>
<dbReference type="AlphaFoldDB" id="A0A8S1UXJ2"/>
<feature type="transmembrane region" description="Helical" evidence="1">
    <location>
        <begin position="64"/>
        <end position="82"/>
    </location>
</feature>
<keyword evidence="1" id="KW-1133">Transmembrane helix</keyword>
<evidence type="ECO:0008006" key="4">
    <source>
        <dbReference type="Google" id="ProtNLM"/>
    </source>
</evidence>
<dbReference type="Proteomes" id="UP000683925">
    <property type="component" value="Unassembled WGS sequence"/>
</dbReference>
<keyword evidence="1" id="KW-0472">Membrane</keyword>
<protein>
    <recommendedName>
        <fullName evidence="4">Transmembrane protein</fullName>
    </recommendedName>
</protein>
<organism evidence="2 3">
    <name type="scientific">Paramecium octaurelia</name>
    <dbReference type="NCBI Taxonomy" id="43137"/>
    <lineage>
        <taxon>Eukaryota</taxon>
        <taxon>Sar</taxon>
        <taxon>Alveolata</taxon>
        <taxon>Ciliophora</taxon>
        <taxon>Intramacronucleata</taxon>
        <taxon>Oligohymenophorea</taxon>
        <taxon>Peniculida</taxon>
        <taxon>Parameciidae</taxon>
        <taxon>Paramecium</taxon>
    </lineage>
</organism>
<evidence type="ECO:0000313" key="2">
    <source>
        <dbReference type="EMBL" id="CAD8169740.1"/>
    </source>
</evidence>
<evidence type="ECO:0000313" key="3">
    <source>
        <dbReference type="Proteomes" id="UP000683925"/>
    </source>
</evidence>
<proteinExistence type="predicted"/>
<evidence type="ECO:0000256" key="1">
    <source>
        <dbReference type="SAM" id="Phobius"/>
    </source>
</evidence>
<dbReference type="EMBL" id="CAJJDP010000054">
    <property type="protein sequence ID" value="CAD8169740.1"/>
    <property type="molecule type" value="Genomic_DNA"/>
</dbReference>
<comment type="caution">
    <text evidence="2">The sequence shown here is derived from an EMBL/GenBank/DDBJ whole genome shotgun (WGS) entry which is preliminary data.</text>
</comment>
<name>A0A8S1UXJ2_PAROT</name>
<gene>
    <name evidence="2" type="ORF">POCTA_138.1.T0540101</name>
</gene>
<keyword evidence="1" id="KW-0812">Transmembrane</keyword>
<accession>A0A8S1UXJ2</accession>
<sequence>MLKQQMRLFSKEQFYFKKKVGKYKRKRNAISIIEKNNNINLNFGFSFSLLSSLRVIRTMIDKRVYARLSYLMIIIVWNVLGFRSNMNRQHQLSFENQSTYTYKSNTQLKNYIQTIYLYLLDRLALDYLIEGQINLSNQFNNSLIEKLQPVAIQEILFTCIGNYGISRDVIKFKVWKIKKYTDHIDRKKKNQEQMELSV</sequence>